<dbReference type="EMBL" id="JAHRIQ010040218">
    <property type="protein sequence ID" value="MEQ2234564.1"/>
    <property type="molecule type" value="Genomic_DNA"/>
</dbReference>
<comment type="caution">
    <text evidence="2">The sequence shown here is derived from an EMBL/GenBank/DDBJ whole genome shotgun (WGS) entry which is preliminary data.</text>
</comment>
<protein>
    <recommendedName>
        <fullName evidence="4">CCHC-type domain-containing protein</fullName>
    </recommendedName>
</protein>
<proteinExistence type="predicted"/>
<keyword evidence="3" id="KW-1185">Reference proteome</keyword>
<organism evidence="2 3">
    <name type="scientific">Ilyodon furcidens</name>
    <name type="common">goldbreast splitfin</name>
    <dbReference type="NCBI Taxonomy" id="33524"/>
    <lineage>
        <taxon>Eukaryota</taxon>
        <taxon>Metazoa</taxon>
        <taxon>Chordata</taxon>
        <taxon>Craniata</taxon>
        <taxon>Vertebrata</taxon>
        <taxon>Euteleostomi</taxon>
        <taxon>Actinopterygii</taxon>
        <taxon>Neopterygii</taxon>
        <taxon>Teleostei</taxon>
        <taxon>Neoteleostei</taxon>
        <taxon>Acanthomorphata</taxon>
        <taxon>Ovalentaria</taxon>
        <taxon>Atherinomorphae</taxon>
        <taxon>Cyprinodontiformes</taxon>
        <taxon>Goodeidae</taxon>
        <taxon>Ilyodon</taxon>
    </lineage>
</organism>
<reference evidence="2 3" key="1">
    <citation type="submission" date="2021-06" db="EMBL/GenBank/DDBJ databases">
        <authorList>
            <person name="Palmer J.M."/>
        </authorList>
    </citation>
    <scope>NUCLEOTIDE SEQUENCE [LARGE SCALE GENOMIC DNA]</scope>
    <source>
        <strain evidence="3">if_2019</strain>
        <tissue evidence="2">Muscle</tissue>
    </source>
</reference>
<evidence type="ECO:0008006" key="4">
    <source>
        <dbReference type="Google" id="ProtNLM"/>
    </source>
</evidence>
<evidence type="ECO:0000313" key="3">
    <source>
        <dbReference type="Proteomes" id="UP001482620"/>
    </source>
</evidence>
<accession>A0ABV0TP67</accession>
<feature type="region of interest" description="Disordered" evidence="1">
    <location>
        <begin position="102"/>
        <end position="127"/>
    </location>
</feature>
<gene>
    <name evidence="2" type="ORF">ILYODFUR_032879</name>
</gene>
<name>A0ABV0TP67_9TELE</name>
<sequence length="127" mass="14445">MCQEVQYSFPHQMAYTPPHLSPWSTDDAAVRHINRGPLQEYQGAGDPRLTRGTAQFQQRFAPQRYPVPRPRPRCPACQQQGENFCQHCYRCGSSEHFQAGCRGNSGIPTKARDYPLNDGRLPLGDRE</sequence>
<dbReference type="Proteomes" id="UP001482620">
    <property type="component" value="Unassembled WGS sequence"/>
</dbReference>
<evidence type="ECO:0000313" key="2">
    <source>
        <dbReference type="EMBL" id="MEQ2234564.1"/>
    </source>
</evidence>
<evidence type="ECO:0000256" key="1">
    <source>
        <dbReference type="SAM" id="MobiDB-lite"/>
    </source>
</evidence>